<dbReference type="Proteomes" id="UP000242877">
    <property type="component" value="Unassembled WGS sequence"/>
</dbReference>
<dbReference type="InterPro" id="IPR042099">
    <property type="entry name" value="ANL_N_sf"/>
</dbReference>
<reference evidence="1 2" key="1">
    <citation type="journal article" date="2016" name="Genome Biol. Evol.">
        <title>Divergent and convergent evolution of fungal pathogenicity.</title>
        <authorList>
            <person name="Shang Y."/>
            <person name="Xiao G."/>
            <person name="Zheng P."/>
            <person name="Cen K."/>
            <person name="Zhan S."/>
            <person name="Wang C."/>
        </authorList>
    </citation>
    <scope>NUCLEOTIDE SEQUENCE [LARGE SCALE GENOMIC DNA]</scope>
    <source>
        <strain evidence="1 2">ARSEF 7405</strain>
    </source>
</reference>
<dbReference type="VEuPathDB" id="FungiDB:AAP_02002"/>
<protein>
    <submittedName>
        <fullName evidence="1">Acetoacetyl-CoA synthase</fullName>
    </submittedName>
</protein>
<dbReference type="OrthoDB" id="10253869at2759"/>
<organism evidence="1 2">
    <name type="scientific">Ascosphaera apis ARSEF 7405</name>
    <dbReference type="NCBI Taxonomy" id="392613"/>
    <lineage>
        <taxon>Eukaryota</taxon>
        <taxon>Fungi</taxon>
        <taxon>Dikarya</taxon>
        <taxon>Ascomycota</taxon>
        <taxon>Pezizomycotina</taxon>
        <taxon>Eurotiomycetes</taxon>
        <taxon>Eurotiomycetidae</taxon>
        <taxon>Onygenales</taxon>
        <taxon>Ascosphaeraceae</taxon>
        <taxon>Ascosphaera</taxon>
    </lineage>
</organism>
<dbReference type="Gene3D" id="3.40.50.12780">
    <property type="entry name" value="N-terminal domain of ligase-like"/>
    <property type="match status" value="1"/>
</dbReference>
<dbReference type="EMBL" id="AZGZ01000007">
    <property type="protein sequence ID" value="KZZ93909.1"/>
    <property type="molecule type" value="Genomic_DNA"/>
</dbReference>
<gene>
    <name evidence="1" type="ORF">AAP_02002</name>
</gene>
<name>A0A168AGS6_9EURO</name>
<evidence type="ECO:0000313" key="2">
    <source>
        <dbReference type="Proteomes" id="UP000242877"/>
    </source>
</evidence>
<accession>A0A168AGS6</accession>
<dbReference type="AlphaFoldDB" id="A0A168AGS6"/>
<comment type="caution">
    <text evidence="1">The sequence shown here is derived from an EMBL/GenBank/DDBJ whole genome shotgun (WGS) entry which is preliminary data.</text>
</comment>
<keyword evidence="2" id="KW-1185">Reference proteome</keyword>
<dbReference type="PANTHER" id="PTHR42921:SF1">
    <property type="entry name" value="ACETOACETYL-COA SYNTHETASE"/>
    <property type="match status" value="1"/>
</dbReference>
<evidence type="ECO:0000313" key="1">
    <source>
        <dbReference type="EMBL" id="KZZ93909.1"/>
    </source>
</evidence>
<dbReference type="PANTHER" id="PTHR42921">
    <property type="entry name" value="ACETOACETYL-COA SYNTHETASE"/>
    <property type="match status" value="1"/>
</dbReference>
<proteinExistence type="predicted"/>
<sequence length="111" mass="12881">MTSHQQVVGATAAAKTVTNAAPATPLWTPSAPEKTSIHEFIKIVERKHSLTFTDYHDLWKWSIEKPDIFWEEVYHFTHVKTRKSYDLVIHQSVLHHLAIYTSSNAIYIKRH</sequence>
<dbReference type="GO" id="GO:0030729">
    <property type="term" value="F:acetoacetate-CoA ligase activity"/>
    <property type="evidence" value="ECO:0007669"/>
    <property type="project" value="TreeGrafter"/>
</dbReference>